<name>A0A0M3HLD6_ASCLU</name>
<accession>A0A0M3HLD6</accession>
<dbReference type="AlphaFoldDB" id="A0A0M3HLD6"/>
<feature type="compositionally biased region" description="Polar residues" evidence="1">
    <location>
        <begin position="1"/>
        <end position="19"/>
    </location>
</feature>
<organism evidence="2 3">
    <name type="scientific">Ascaris lumbricoides</name>
    <name type="common">Giant roundworm</name>
    <dbReference type="NCBI Taxonomy" id="6252"/>
    <lineage>
        <taxon>Eukaryota</taxon>
        <taxon>Metazoa</taxon>
        <taxon>Ecdysozoa</taxon>
        <taxon>Nematoda</taxon>
        <taxon>Chromadorea</taxon>
        <taxon>Rhabditida</taxon>
        <taxon>Spirurina</taxon>
        <taxon>Ascaridomorpha</taxon>
        <taxon>Ascaridoidea</taxon>
        <taxon>Ascarididae</taxon>
        <taxon>Ascaris</taxon>
    </lineage>
</organism>
<keyword evidence="2" id="KW-1185">Reference proteome</keyword>
<evidence type="ECO:0000313" key="3">
    <source>
        <dbReference type="WBParaSite" id="ALUE_0000233101-mRNA-1"/>
    </source>
</evidence>
<protein>
    <submittedName>
        <fullName evidence="3">DUF3825 domain-containing protein</fullName>
    </submittedName>
</protein>
<proteinExistence type="predicted"/>
<feature type="compositionally biased region" description="Acidic residues" evidence="1">
    <location>
        <begin position="20"/>
        <end position="32"/>
    </location>
</feature>
<evidence type="ECO:0000256" key="1">
    <source>
        <dbReference type="SAM" id="MobiDB-lite"/>
    </source>
</evidence>
<dbReference type="WBParaSite" id="ALUE_0000233101-mRNA-1">
    <property type="protein sequence ID" value="ALUE_0000233101-mRNA-1"/>
    <property type="gene ID" value="ALUE_0000233101"/>
</dbReference>
<reference evidence="3" key="1">
    <citation type="submission" date="2017-02" db="UniProtKB">
        <authorList>
            <consortium name="WormBaseParasite"/>
        </authorList>
    </citation>
    <scope>IDENTIFICATION</scope>
</reference>
<feature type="region of interest" description="Disordered" evidence="1">
    <location>
        <begin position="1"/>
        <end position="42"/>
    </location>
</feature>
<evidence type="ECO:0000313" key="2">
    <source>
        <dbReference type="Proteomes" id="UP000036681"/>
    </source>
</evidence>
<sequence length="226" mass="25954">FISTIEPAESSSKQTNQVVQEEDDFYTDELDDPPIPIKPVSGFTENQSRTWTFSGSHTWSSHPEPVEPIQGHQLPQDPMMALATFPPLLFTLPTLPTLPALAPPIAPIPNKEPISPLTSFSLDSQLLKHSIFDRNAKQIYPRLMRITRAINEEERRKDFVDADIGWIRQKRHSDYYEDLENEAITERPKSSDKIEHLYYDVPVDNVQTRPLKKTTNGRIDCLQYLQ</sequence>
<dbReference type="Proteomes" id="UP000036681">
    <property type="component" value="Unplaced"/>
</dbReference>